<sequence>MPSETEEIVIPYFESVFSFDNPDGPSIEVVVAAVSDNLTSDMNNMVVNSFKENKVSASLEENFHPTPPKGGSALFMLTTNPPTFKTGGLVSFFGGFDSTGWANQVKI</sequence>
<reference evidence="1 2" key="1">
    <citation type="submission" date="2019-07" db="EMBL/GenBank/DDBJ databases">
        <title>De Novo Assembly of kiwifruit Actinidia rufa.</title>
        <authorList>
            <person name="Sugita-Konishi S."/>
            <person name="Sato K."/>
            <person name="Mori E."/>
            <person name="Abe Y."/>
            <person name="Kisaki G."/>
            <person name="Hamano K."/>
            <person name="Suezawa K."/>
            <person name="Otani M."/>
            <person name="Fukuda T."/>
            <person name="Manabe T."/>
            <person name="Gomi K."/>
            <person name="Tabuchi M."/>
            <person name="Akimitsu K."/>
            <person name="Kataoka I."/>
        </authorList>
    </citation>
    <scope>NUCLEOTIDE SEQUENCE [LARGE SCALE GENOMIC DNA]</scope>
    <source>
        <strain evidence="2">cv. Fuchu</strain>
    </source>
</reference>
<organism evidence="1 2">
    <name type="scientific">Actinidia rufa</name>
    <dbReference type="NCBI Taxonomy" id="165716"/>
    <lineage>
        <taxon>Eukaryota</taxon>
        <taxon>Viridiplantae</taxon>
        <taxon>Streptophyta</taxon>
        <taxon>Embryophyta</taxon>
        <taxon>Tracheophyta</taxon>
        <taxon>Spermatophyta</taxon>
        <taxon>Magnoliopsida</taxon>
        <taxon>eudicotyledons</taxon>
        <taxon>Gunneridae</taxon>
        <taxon>Pentapetalae</taxon>
        <taxon>asterids</taxon>
        <taxon>Ericales</taxon>
        <taxon>Actinidiaceae</taxon>
        <taxon>Actinidia</taxon>
    </lineage>
</organism>
<dbReference type="EMBL" id="BJWL01000013">
    <property type="protein sequence ID" value="GFZ00264.1"/>
    <property type="molecule type" value="Genomic_DNA"/>
</dbReference>
<evidence type="ECO:0000313" key="2">
    <source>
        <dbReference type="Proteomes" id="UP000585474"/>
    </source>
</evidence>
<evidence type="ECO:0000313" key="1">
    <source>
        <dbReference type="EMBL" id="GFZ00264.1"/>
    </source>
</evidence>
<dbReference type="Proteomes" id="UP000585474">
    <property type="component" value="Unassembled WGS sequence"/>
</dbReference>
<name>A0A7J0FNV4_9ERIC</name>
<proteinExistence type="predicted"/>
<protein>
    <submittedName>
        <fullName evidence="1">Uncharacterized protein</fullName>
    </submittedName>
</protein>
<accession>A0A7J0FNV4</accession>
<dbReference type="AlphaFoldDB" id="A0A7J0FNV4"/>
<keyword evidence="2" id="KW-1185">Reference proteome</keyword>
<gene>
    <name evidence="1" type="ORF">Acr_13g0016630</name>
</gene>
<comment type="caution">
    <text evidence="1">The sequence shown here is derived from an EMBL/GenBank/DDBJ whole genome shotgun (WGS) entry which is preliminary data.</text>
</comment>